<evidence type="ECO:0000256" key="5">
    <source>
        <dbReference type="RuleBase" id="RU362123"/>
    </source>
</evidence>
<keyword evidence="9" id="KW-1185">Reference proteome</keyword>
<dbReference type="InterPro" id="IPR006260">
    <property type="entry name" value="TonB/TolA_C"/>
</dbReference>
<keyword evidence="2" id="KW-0812">Transmembrane</keyword>
<keyword evidence="5" id="KW-0653">Protein transport</keyword>
<protein>
    <recommendedName>
        <fullName evidence="5">Protein TonB</fullName>
    </recommendedName>
</protein>
<comment type="function">
    <text evidence="5">Interacts with outer membrane receptor proteins that carry out high-affinity binding and energy dependent uptake into the periplasmic space of specific substrates. It could act to transduce energy from the cytoplasmic membrane to specific energy-requiring processes in the outer membrane, resulting in the release into the periplasm of ligands bound by these outer membrane proteins.</text>
</comment>
<keyword evidence="5" id="KW-0997">Cell inner membrane</keyword>
<dbReference type="PROSITE" id="PS52015">
    <property type="entry name" value="TONB_CTD"/>
    <property type="match status" value="1"/>
</dbReference>
<dbReference type="OrthoDB" id="1628901at2"/>
<dbReference type="GO" id="GO:0005886">
    <property type="term" value="C:plasma membrane"/>
    <property type="evidence" value="ECO:0007669"/>
    <property type="project" value="UniProtKB-SubCell"/>
</dbReference>
<dbReference type="Proteomes" id="UP000242317">
    <property type="component" value="Unassembled WGS sequence"/>
</dbReference>
<gene>
    <name evidence="8" type="ORF">SAMN05421749_101166</name>
</gene>
<dbReference type="SUPFAM" id="SSF74653">
    <property type="entry name" value="TolA/TonB C-terminal domain"/>
    <property type="match status" value="1"/>
</dbReference>
<dbReference type="GO" id="GO:0030288">
    <property type="term" value="C:outer membrane-bounded periplasmic space"/>
    <property type="evidence" value="ECO:0007669"/>
    <property type="project" value="InterPro"/>
</dbReference>
<keyword evidence="4" id="KW-0472">Membrane</keyword>
<evidence type="ECO:0000256" key="1">
    <source>
        <dbReference type="ARBA" id="ARBA00004167"/>
    </source>
</evidence>
<feature type="domain" description="TonB C-terminal" evidence="7">
    <location>
        <begin position="24"/>
        <end position="117"/>
    </location>
</feature>
<sequence length="117" mass="13053">MQKQTAETTQKSTQQNTSVPEEKFDVSNYKPANKAPPKYPEQALDRRLEGDCTIAYTVNAQGRVENPKAQGDCHPLFVRPALQAAKQFQYQPRKVNGQAVAVQNVKNTFQFRLAGAS</sequence>
<evidence type="ECO:0000256" key="6">
    <source>
        <dbReference type="SAM" id="MobiDB-lite"/>
    </source>
</evidence>
<dbReference type="AlphaFoldDB" id="A0A1G6GPM3"/>
<reference evidence="9" key="1">
    <citation type="submission" date="2016-09" db="EMBL/GenBank/DDBJ databases">
        <authorList>
            <person name="Varghese N."/>
            <person name="Submissions S."/>
        </authorList>
    </citation>
    <scope>NUCLEOTIDE SEQUENCE [LARGE SCALE GENOMIC DNA]</scope>
    <source>
        <strain evidence="9">ANC 3699</strain>
    </source>
</reference>
<evidence type="ECO:0000313" key="9">
    <source>
        <dbReference type="Proteomes" id="UP000242317"/>
    </source>
</evidence>
<dbReference type="Gene3D" id="3.30.1150.10">
    <property type="match status" value="1"/>
</dbReference>
<keyword evidence="5" id="KW-1003">Cell membrane</keyword>
<keyword evidence="5" id="KW-0813">Transport</keyword>
<feature type="compositionally biased region" description="Polar residues" evidence="6">
    <location>
        <begin position="1"/>
        <end position="19"/>
    </location>
</feature>
<feature type="region of interest" description="Disordered" evidence="6">
    <location>
        <begin position="1"/>
        <end position="41"/>
    </location>
</feature>
<comment type="subcellular location">
    <subcellularLocation>
        <location evidence="5">Cell inner membrane</location>
        <topology evidence="5">Single-pass membrane protein</topology>
        <orientation evidence="5">Periplasmic side</orientation>
    </subcellularLocation>
    <subcellularLocation>
        <location evidence="1">Membrane</location>
        <topology evidence="1">Single-pass membrane protein</topology>
    </subcellularLocation>
</comment>
<dbReference type="GO" id="GO:0031992">
    <property type="term" value="F:energy transducer activity"/>
    <property type="evidence" value="ECO:0007669"/>
    <property type="project" value="InterPro"/>
</dbReference>
<evidence type="ECO:0000313" key="8">
    <source>
        <dbReference type="EMBL" id="SDB83146.1"/>
    </source>
</evidence>
<dbReference type="GO" id="GO:0015891">
    <property type="term" value="P:siderophore transport"/>
    <property type="evidence" value="ECO:0007669"/>
    <property type="project" value="InterPro"/>
</dbReference>
<dbReference type="GO" id="GO:0015031">
    <property type="term" value="P:protein transport"/>
    <property type="evidence" value="ECO:0007669"/>
    <property type="project" value="UniProtKB-UniRule"/>
</dbReference>
<keyword evidence="3" id="KW-1133">Transmembrane helix</keyword>
<keyword evidence="5" id="KW-0735">Signal-anchor</keyword>
<evidence type="ECO:0000256" key="3">
    <source>
        <dbReference type="ARBA" id="ARBA00022989"/>
    </source>
</evidence>
<dbReference type="NCBIfam" id="TIGR01352">
    <property type="entry name" value="tonB_Cterm"/>
    <property type="match status" value="1"/>
</dbReference>
<accession>A0A1G6GPM3</accession>
<dbReference type="Pfam" id="PF03544">
    <property type="entry name" value="TonB_C"/>
    <property type="match status" value="1"/>
</dbReference>
<dbReference type="InterPro" id="IPR003538">
    <property type="entry name" value="TonB"/>
</dbReference>
<dbReference type="InterPro" id="IPR037682">
    <property type="entry name" value="TonB_C"/>
</dbReference>
<organism evidence="8 9">
    <name type="scientific">Acinetobacter marinus</name>
    <dbReference type="NCBI Taxonomy" id="281375"/>
    <lineage>
        <taxon>Bacteria</taxon>
        <taxon>Pseudomonadati</taxon>
        <taxon>Pseudomonadota</taxon>
        <taxon>Gammaproteobacteria</taxon>
        <taxon>Moraxellales</taxon>
        <taxon>Moraxellaceae</taxon>
        <taxon>Acinetobacter</taxon>
    </lineage>
</organism>
<evidence type="ECO:0000256" key="2">
    <source>
        <dbReference type="ARBA" id="ARBA00022692"/>
    </source>
</evidence>
<evidence type="ECO:0000259" key="7">
    <source>
        <dbReference type="PROSITE" id="PS52015"/>
    </source>
</evidence>
<dbReference type="RefSeq" id="WP_092614619.1">
    <property type="nucleotide sequence ID" value="NZ_FMYK01000001.1"/>
</dbReference>
<evidence type="ECO:0000256" key="4">
    <source>
        <dbReference type="ARBA" id="ARBA00023136"/>
    </source>
</evidence>
<proteinExistence type="inferred from homology"/>
<dbReference type="EMBL" id="FMYK01000001">
    <property type="protein sequence ID" value="SDB83146.1"/>
    <property type="molecule type" value="Genomic_DNA"/>
</dbReference>
<comment type="similarity">
    <text evidence="5">Belongs to the TonB family.</text>
</comment>
<dbReference type="GO" id="GO:0055085">
    <property type="term" value="P:transmembrane transport"/>
    <property type="evidence" value="ECO:0007669"/>
    <property type="project" value="InterPro"/>
</dbReference>
<name>A0A1G6GPM3_9GAMM</name>
<dbReference type="PRINTS" id="PR01374">
    <property type="entry name" value="TONBPROTEIN"/>
</dbReference>